<reference evidence="1" key="1">
    <citation type="submission" date="2025-08" db="UniProtKB">
        <authorList>
            <consortium name="Ensembl"/>
        </authorList>
    </citation>
    <scope>IDENTIFICATION</scope>
</reference>
<protein>
    <submittedName>
        <fullName evidence="1">Uncharacterized protein</fullName>
    </submittedName>
</protein>
<keyword evidence="2" id="KW-1185">Reference proteome</keyword>
<dbReference type="OMA" id="APLRVCH"/>
<evidence type="ECO:0000313" key="1">
    <source>
        <dbReference type="Ensembl" id="ENSCPBP00000003601.1"/>
    </source>
</evidence>
<dbReference type="Ensembl" id="ENSCPBT00000004399.1">
    <property type="protein sequence ID" value="ENSCPBP00000003601.1"/>
    <property type="gene ID" value="ENSCPBG00000002931.1"/>
</dbReference>
<organism evidence="1 2">
    <name type="scientific">Chrysemys picta bellii</name>
    <name type="common">Western painted turtle</name>
    <name type="synonym">Emys bellii</name>
    <dbReference type="NCBI Taxonomy" id="8478"/>
    <lineage>
        <taxon>Eukaryota</taxon>
        <taxon>Metazoa</taxon>
        <taxon>Chordata</taxon>
        <taxon>Craniata</taxon>
        <taxon>Vertebrata</taxon>
        <taxon>Euteleostomi</taxon>
        <taxon>Archelosauria</taxon>
        <taxon>Testudinata</taxon>
        <taxon>Testudines</taxon>
        <taxon>Cryptodira</taxon>
        <taxon>Durocryptodira</taxon>
        <taxon>Testudinoidea</taxon>
        <taxon>Emydidae</taxon>
        <taxon>Chrysemys</taxon>
    </lineage>
</organism>
<dbReference type="AlphaFoldDB" id="A0A8C3F631"/>
<sequence length="72" mass="7583">MAAPLRVCHVACCANRAGGGAVSWGRGGLLAFGTCRSVALYEPEPPATPSFILPPLLLFNRCKKQSTESHAK</sequence>
<accession>A0A8C3F631</accession>
<evidence type="ECO:0000313" key="2">
    <source>
        <dbReference type="Proteomes" id="UP000694380"/>
    </source>
</evidence>
<dbReference type="Proteomes" id="UP000694380">
    <property type="component" value="Unplaced"/>
</dbReference>
<proteinExistence type="predicted"/>
<dbReference type="GeneTree" id="ENSGT01000000215895"/>
<reference evidence="1" key="2">
    <citation type="submission" date="2025-09" db="UniProtKB">
        <authorList>
            <consortium name="Ensembl"/>
        </authorList>
    </citation>
    <scope>IDENTIFICATION</scope>
</reference>
<name>A0A8C3F631_CHRPI</name>